<protein>
    <submittedName>
        <fullName evidence="1">Uncharacterized protein</fullName>
    </submittedName>
</protein>
<gene>
    <name evidence="1" type="ORF">POTOM_018264</name>
</gene>
<organism evidence="1 2">
    <name type="scientific">Populus tomentosa</name>
    <name type="common">Chinese white poplar</name>
    <dbReference type="NCBI Taxonomy" id="118781"/>
    <lineage>
        <taxon>Eukaryota</taxon>
        <taxon>Viridiplantae</taxon>
        <taxon>Streptophyta</taxon>
        <taxon>Embryophyta</taxon>
        <taxon>Tracheophyta</taxon>
        <taxon>Spermatophyta</taxon>
        <taxon>Magnoliopsida</taxon>
        <taxon>eudicotyledons</taxon>
        <taxon>Gunneridae</taxon>
        <taxon>Pentapetalae</taxon>
        <taxon>rosids</taxon>
        <taxon>fabids</taxon>
        <taxon>Malpighiales</taxon>
        <taxon>Salicaceae</taxon>
        <taxon>Saliceae</taxon>
        <taxon>Populus</taxon>
    </lineage>
</organism>
<sequence length="102" mass="11690">MEFIHWLIISSGSSLCFDVDGEQLKQMPMPMPMPPIPQMNDGMEQRNVRADNSGWFVNHHIDLDAVAGVFPEMIMSSSLEFWELTSYAFEILAFFRGESDED</sequence>
<proteinExistence type="predicted"/>
<accession>A0A8X8D5I0</accession>
<dbReference type="OrthoDB" id="605328at2759"/>
<name>A0A8X8D5I0_POPTO</name>
<reference evidence="1" key="1">
    <citation type="journal article" date="2020" name="bioRxiv">
        <title>Hybrid origin of Populus tomentosa Carr. identified through genome sequencing and phylogenomic analysis.</title>
        <authorList>
            <person name="An X."/>
            <person name="Gao K."/>
            <person name="Chen Z."/>
            <person name="Li J."/>
            <person name="Yang X."/>
            <person name="Yang X."/>
            <person name="Zhou J."/>
            <person name="Guo T."/>
            <person name="Zhao T."/>
            <person name="Huang S."/>
            <person name="Miao D."/>
            <person name="Khan W.U."/>
            <person name="Rao P."/>
            <person name="Ye M."/>
            <person name="Lei B."/>
            <person name="Liao W."/>
            <person name="Wang J."/>
            <person name="Ji L."/>
            <person name="Li Y."/>
            <person name="Guo B."/>
            <person name="Mustafa N.S."/>
            <person name="Li S."/>
            <person name="Yun Q."/>
            <person name="Keller S.R."/>
            <person name="Mao J."/>
            <person name="Zhang R."/>
            <person name="Strauss S.H."/>
        </authorList>
    </citation>
    <scope>NUCLEOTIDE SEQUENCE</scope>
    <source>
        <strain evidence="1">GM15</strain>
        <tissue evidence="1">Leaf</tissue>
    </source>
</reference>
<comment type="caution">
    <text evidence="1">The sequence shown here is derived from an EMBL/GenBank/DDBJ whole genome shotgun (WGS) entry which is preliminary data.</text>
</comment>
<evidence type="ECO:0000313" key="2">
    <source>
        <dbReference type="Proteomes" id="UP000886885"/>
    </source>
</evidence>
<evidence type="ECO:0000313" key="1">
    <source>
        <dbReference type="EMBL" id="KAG6778402.1"/>
    </source>
</evidence>
<keyword evidence="2" id="KW-1185">Reference proteome</keyword>
<dbReference type="AlphaFoldDB" id="A0A8X8D5I0"/>
<dbReference type="EMBL" id="JAAWWB010000008">
    <property type="protein sequence ID" value="KAG6778402.1"/>
    <property type="molecule type" value="Genomic_DNA"/>
</dbReference>
<dbReference type="Proteomes" id="UP000886885">
    <property type="component" value="Chromosome 4D"/>
</dbReference>